<organism evidence="2 3">
    <name type="scientific">Treponema vincentii</name>
    <dbReference type="NCBI Taxonomy" id="69710"/>
    <lineage>
        <taxon>Bacteria</taxon>
        <taxon>Pseudomonadati</taxon>
        <taxon>Spirochaetota</taxon>
        <taxon>Spirochaetia</taxon>
        <taxon>Spirochaetales</taxon>
        <taxon>Treponemataceae</taxon>
        <taxon>Treponema</taxon>
    </lineage>
</organism>
<dbReference type="Proteomes" id="UP000464374">
    <property type="component" value="Chromosome"/>
</dbReference>
<dbReference type="KEGG" id="trz:GWP43_07540"/>
<keyword evidence="1" id="KW-0812">Transmembrane</keyword>
<reference evidence="2 3" key="1">
    <citation type="submission" date="2020-01" db="EMBL/GenBank/DDBJ databases">
        <title>Complete genome sequence of a human oral phylogroup 1 Treponema sp. strain ATCC 700766, originally isolated from periodontitis dental plaque.</title>
        <authorList>
            <person name="Chan Y."/>
            <person name="Huo Y.-B."/>
            <person name="Yu X.-L."/>
            <person name="Zeng H."/>
            <person name="Leung W.-K."/>
            <person name="Watt R.M."/>
        </authorList>
    </citation>
    <scope>NUCLEOTIDE SEQUENCE [LARGE SCALE GENOMIC DNA]</scope>
    <source>
        <strain evidence="2 3">OMZ 804</strain>
    </source>
</reference>
<protein>
    <recommendedName>
        <fullName evidence="4">ENT domain-containing protein</fullName>
    </recommendedName>
</protein>
<dbReference type="AlphaFoldDB" id="A0A6P1Y1C2"/>
<evidence type="ECO:0000313" key="3">
    <source>
        <dbReference type="Proteomes" id="UP000464374"/>
    </source>
</evidence>
<feature type="transmembrane region" description="Helical" evidence="1">
    <location>
        <begin position="357"/>
        <end position="378"/>
    </location>
</feature>
<keyword evidence="1" id="KW-0472">Membrane</keyword>
<name>A0A6P1Y1C2_9SPIR</name>
<evidence type="ECO:0000256" key="1">
    <source>
        <dbReference type="SAM" id="Phobius"/>
    </source>
</evidence>
<sequence length="571" mass="62733">MSVVSIVKCEASKLSSRVFVAPDIPEKYLNNAVISISESKADPDVVIAVLDTSLLNSCKAGVLFTGDSLFFKGTLGSSIQIKYEDIGSAQEKITKTKKDDGSVTETKTLLIKGKDGSELYNKHDIYDLKLLAKIITEIIEEGSSTDSEGTVDVFKNTNQVLPLSDCESVIKQAYIKIICNYALSDDGIIDSREYSEIYSIMVRNDYSNEDRMTVRAYIIGDSEKDSIDNLVSILNENVPEGSRDALMKSIVKDLVYINHVKGNGLDAWKRNDFICDTAKKLNVTSDQISVIIQSIQNDEDIIAKRKSDTEIEKSIKEIAAKGASVGVPLAALYFSGTVGFSAAGITSGLATLGMGGMLGFSSMVTGIGVVIITGLLAYNGVKKLTGAKDLENNKVREMLIQGVIKNLQKSINYLIEDVNYISGELIQALENQVDDEEKITKLKKLLQTFIDASNISSQNLLVNAKESIIAKLPTKLDKTRFDELTSEPTKQKLRPFVYQMYPETEETVKSGDTQKKVKVYKIDYSKETEYYEKLYQILNTLEYFKLSTAITAAGTSLAKKGLGALKSTLGM</sequence>
<keyword evidence="1" id="KW-1133">Transmembrane helix</keyword>
<evidence type="ECO:0000313" key="2">
    <source>
        <dbReference type="EMBL" id="QHX43324.1"/>
    </source>
</evidence>
<feature type="transmembrane region" description="Helical" evidence="1">
    <location>
        <begin position="323"/>
        <end position="345"/>
    </location>
</feature>
<dbReference type="RefSeq" id="WP_162663651.1">
    <property type="nucleotide sequence ID" value="NZ_CP048020.1"/>
</dbReference>
<proteinExistence type="predicted"/>
<dbReference type="EMBL" id="CP048020">
    <property type="protein sequence ID" value="QHX43324.1"/>
    <property type="molecule type" value="Genomic_DNA"/>
</dbReference>
<gene>
    <name evidence="2" type="ORF">GWP43_07540</name>
</gene>
<evidence type="ECO:0008006" key="4">
    <source>
        <dbReference type="Google" id="ProtNLM"/>
    </source>
</evidence>
<accession>A0A6P1Y1C2</accession>